<dbReference type="PANTHER" id="PTHR37550:SF3">
    <property type="entry name" value="ANTITOXIN VAPB1"/>
    <property type="match status" value="1"/>
</dbReference>
<accession>A0A3B1AUG4</accession>
<dbReference type="Gene3D" id="2.10.260.10">
    <property type="match status" value="1"/>
</dbReference>
<dbReference type="EMBL" id="UOFX01000023">
    <property type="protein sequence ID" value="VAX07372.1"/>
    <property type="molecule type" value="Genomic_DNA"/>
</dbReference>
<reference evidence="1" key="1">
    <citation type="submission" date="2018-06" db="EMBL/GenBank/DDBJ databases">
        <authorList>
            <person name="Zhirakovskaya E."/>
        </authorList>
    </citation>
    <scope>NUCLEOTIDE SEQUENCE</scope>
</reference>
<dbReference type="NCBIfam" id="NF040493">
    <property type="entry name" value="TA_anti_VapB"/>
    <property type="match status" value="1"/>
</dbReference>
<gene>
    <name evidence="1" type="ORF">MNBD_GAMMA26-2642</name>
</gene>
<dbReference type="SUPFAM" id="SSF89447">
    <property type="entry name" value="AbrB/MazE/MraZ-like"/>
    <property type="match status" value="1"/>
</dbReference>
<name>A0A3B1AUG4_9ZZZZ</name>
<protein>
    <submittedName>
        <fullName evidence="1">VapB protein (Antitoxin to VapC)</fullName>
    </submittedName>
</protein>
<dbReference type="AlphaFoldDB" id="A0A3B1AUG4"/>
<dbReference type="PANTHER" id="PTHR37550">
    <property type="entry name" value="ANTITOXIN VAPB1"/>
    <property type="match status" value="1"/>
</dbReference>
<dbReference type="InterPro" id="IPR037914">
    <property type="entry name" value="SpoVT-AbrB_sf"/>
</dbReference>
<organism evidence="1">
    <name type="scientific">hydrothermal vent metagenome</name>
    <dbReference type="NCBI Taxonomy" id="652676"/>
    <lineage>
        <taxon>unclassified sequences</taxon>
        <taxon>metagenomes</taxon>
        <taxon>ecological metagenomes</taxon>
    </lineage>
</organism>
<dbReference type="InterPro" id="IPR047976">
    <property type="entry name" value="Anti_VapB2-like"/>
</dbReference>
<evidence type="ECO:0000313" key="1">
    <source>
        <dbReference type="EMBL" id="VAX07372.1"/>
    </source>
</evidence>
<dbReference type="InterPro" id="IPR051734">
    <property type="entry name" value="VapB_TA_antitoxins"/>
</dbReference>
<sequence length="77" mass="8966">MPTGSVFENNRTQAVRLPADARFPKNVKKVTVRIVGQDRILSPVENSWDSFFLSEKYVTDDFMTERASQEQQEREPF</sequence>
<proteinExistence type="predicted"/>